<dbReference type="Proteomes" id="UP000192923">
    <property type="component" value="Unassembled WGS sequence"/>
</dbReference>
<proteinExistence type="predicted"/>
<gene>
    <name evidence="1" type="ORF">SAMN02949497_3037</name>
</gene>
<evidence type="ECO:0000313" key="1">
    <source>
        <dbReference type="EMBL" id="SMF95665.1"/>
    </source>
</evidence>
<reference evidence="1 2" key="1">
    <citation type="submission" date="2016-12" db="EMBL/GenBank/DDBJ databases">
        <authorList>
            <person name="Song W.-J."/>
            <person name="Kurnit D.M."/>
        </authorList>
    </citation>
    <scope>NUCLEOTIDE SEQUENCE [LARGE SCALE GENOMIC DNA]</scope>
    <source>
        <strain evidence="1 2">175</strain>
    </source>
</reference>
<sequence>MSPHYQALGIDRLSLAEQIALARTILDRLAVHHADTAPEPAASSAPEPSPEDLQLWEAIQAKALAQLHR</sequence>
<dbReference type="STRING" id="1760988.SAMN02949497_3037"/>
<dbReference type="RefSeq" id="WP_085214080.1">
    <property type="nucleotide sequence ID" value="NZ_FXAM01000001.1"/>
</dbReference>
<dbReference type="AlphaFoldDB" id="A0A1Y6D711"/>
<organism evidence="1 2">
    <name type="scientific">Methylomagnum ishizawai</name>
    <dbReference type="NCBI Taxonomy" id="1760988"/>
    <lineage>
        <taxon>Bacteria</taxon>
        <taxon>Pseudomonadati</taxon>
        <taxon>Pseudomonadota</taxon>
        <taxon>Gammaproteobacteria</taxon>
        <taxon>Methylococcales</taxon>
        <taxon>Methylococcaceae</taxon>
        <taxon>Methylomagnum</taxon>
    </lineage>
</organism>
<protein>
    <recommendedName>
        <fullName evidence="3">Addiction module component</fullName>
    </recommendedName>
</protein>
<dbReference type="EMBL" id="FXAM01000001">
    <property type="protein sequence ID" value="SMF95665.1"/>
    <property type="molecule type" value="Genomic_DNA"/>
</dbReference>
<accession>A0A1Y6D711</accession>
<name>A0A1Y6D711_9GAMM</name>
<evidence type="ECO:0008006" key="3">
    <source>
        <dbReference type="Google" id="ProtNLM"/>
    </source>
</evidence>
<evidence type="ECO:0000313" key="2">
    <source>
        <dbReference type="Proteomes" id="UP000192923"/>
    </source>
</evidence>
<keyword evidence="2" id="KW-1185">Reference proteome</keyword>